<evidence type="ECO:0000313" key="1">
    <source>
        <dbReference type="EMBL" id="MFD1062015.1"/>
    </source>
</evidence>
<name>A0ABW3N6C8_9FLAO</name>
<dbReference type="PROSITE" id="PS51257">
    <property type="entry name" value="PROKAR_LIPOPROTEIN"/>
    <property type="match status" value="1"/>
</dbReference>
<accession>A0ABW3N6C8</accession>
<dbReference type="RefSeq" id="WP_386127469.1">
    <property type="nucleotide sequence ID" value="NZ_JBHTJL010000003.1"/>
</dbReference>
<comment type="caution">
    <text evidence="1">The sequence shown here is derived from an EMBL/GenBank/DDBJ whole genome shotgun (WGS) entry which is preliminary data.</text>
</comment>
<sequence>MKKLFITSILSLFLAASITSCREKTTVVEKEVEAPKEKGNSVKIKTEGFELEVDDNK</sequence>
<proteinExistence type="predicted"/>
<organism evidence="1 2">
    <name type="scientific">Winogradskyella litorisediminis</name>
    <dbReference type="NCBI Taxonomy" id="1156618"/>
    <lineage>
        <taxon>Bacteria</taxon>
        <taxon>Pseudomonadati</taxon>
        <taxon>Bacteroidota</taxon>
        <taxon>Flavobacteriia</taxon>
        <taxon>Flavobacteriales</taxon>
        <taxon>Flavobacteriaceae</taxon>
        <taxon>Winogradskyella</taxon>
    </lineage>
</organism>
<keyword evidence="2" id="KW-1185">Reference proteome</keyword>
<gene>
    <name evidence="1" type="ORF">ACFQ1Q_02055</name>
</gene>
<protein>
    <submittedName>
        <fullName evidence="1">Uncharacterized protein</fullName>
    </submittedName>
</protein>
<evidence type="ECO:0000313" key="2">
    <source>
        <dbReference type="Proteomes" id="UP001597013"/>
    </source>
</evidence>
<dbReference type="EMBL" id="JBHTJL010000003">
    <property type="protein sequence ID" value="MFD1062015.1"/>
    <property type="molecule type" value="Genomic_DNA"/>
</dbReference>
<reference evidence="2" key="1">
    <citation type="journal article" date="2019" name="Int. J. Syst. Evol. Microbiol.">
        <title>The Global Catalogue of Microorganisms (GCM) 10K type strain sequencing project: providing services to taxonomists for standard genome sequencing and annotation.</title>
        <authorList>
            <consortium name="The Broad Institute Genomics Platform"/>
            <consortium name="The Broad Institute Genome Sequencing Center for Infectious Disease"/>
            <person name="Wu L."/>
            <person name="Ma J."/>
        </authorList>
    </citation>
    <scope>NUCLEOTIDE SEQUENCE [LARGE SCALE GENOMIC DNA]</scope>
    <source>
        <strain evidence="2">CCUG 62215</strain>
    </source>
</reference>
<dbReference type="Proteomes" id="UP001597013">
    <property type="component" value="Unassembled WGS sequence"/>
</dbReference>